<evidence type="ECO:0000313" key="1">
    <source>
        <dbReference type="EMBL" id="KAA3487757.1"/>
    </source>
</evidence>
<gene>
    <name evidence="1" type="ORF">EPI10_031568</name>
</gene>
<name>A0A5B6X4D6_9ROSI</name>
<proteinExistence type="predicted"/>
<evidence type="ECO:0000313" key="2">
    <source>
        <dbReference type="Proteomes" id="UP000325315"/>
    </source>
</evidence>
<dbReference type="EMBL" id="SMMG02000001">
    <property type="protein sequence ID" value="KAA3487757.1"/>
    <property type="molecule type" value="Genomic_DNA"/>
</dbReference>
<comment type="caution">
    <text evidence="1">The sequence shown here is derived from an EMBL/GenBank/DDBJ whole genome shotgun (WGS) entry which is preliminary data.</text>
</comment>
<keyword evidence="2" id="KW-1185">Reference proteome</keyword>
<dbReference type="Proteomes" id="UP000325315">
    <property type="component" value="Unassembled WGS sequence"/>
</dbReference>
<sequence length="72" mass="7905">MGGGISIDKQCLPVGPYFNINANGNCSPISYFKAYKYKLQEKGLQPEKLHHFSICQPGSSSLSSTQAFCIFN</sequence>
<accession>A0A5B6X4D6</accession>
<organism evidence="1 2">
    <name type="scientific">Gossypium australe</name>
    <dbReference type="NCBI Taxonomy" id="47621"/>
    <lineage>
        <taxon>Eukaryota</taxon>
        <taxon>Viridiplantae</taxon>
        <taxon>Streptophyta</taxon>
        <taxon>Embryophyta</taxon>
        <taxon>Tracheophyta</taxon>
        <taxon>Spermatophyta</taxon>
        <taxon>Magnoliopsida</taxon>
        <taxon>eudicotyledons</taxon>
        <taxon>Gunneridae</taxon>
        <taxon>Pentapetalae</taxon>
        <taxon>rosids</taxon>
        <taxon>malvids</taxon>
        <taxon>Malvales</taxon>
        <taxon>Malvaceae</taxon>
        <taxon>Malvoideae</taxon>
        <taxon>Gossypium</taxon>
    </lineage>
</organism>
<dbReference type="AlphaFoldDB" id="A0A5B6X4D6"/>
<protein>
    <submittedName>
        <fullName evidence="1">Auxin-responsive protein SAUR23-like</fullName>
    </submittedName>
</protein>
<reference evidence="2" key="1">
    <citation type="journal article" date="2019" name="Plant Biotechnol. J.">
        <title>Genome sequencing of the Australian wild diploid species Gossypium australe highlights disease resistance and delayed gland morphogenesis.</title>
        <authorList>
            <person name="Cai Y."/>
            <person name="Cai X."/>
            <person name="Wang Q."/>
            <person name="Wang P."/>
            <person name="Zhang Y."/>
            <person name="Cai C."/>
            <person name="Xu Y."/>
            <person name="Wang K."/>
            <person name="Zhou Z."/>
            <person name="Wang C."/>
            <person name="Geng S."/>
            <person name="Li B."/>
            <person name="Dong Q."/>
            <person name="Hou Y."/>
            <person name="Wang H."/>
            <person name="Ai P."/>
            <person name="Liu Z."/>
            <person name="Yi F."/>
            <person name="Sun M."/>
            <person name="An G."/>
            <person name="Cheng J."/>
            <person name="Zhang Y."/>
            <person name="Shi Q."/>
            <person name="Xie Y."/>
            <person name="Shi X."/>
            <person name="Chang Y."/>
            <person name="Huang F."/>
            <person name="Chen Y."/>
            <person name="Hong S."/>
            <person name="Mi L."/>
            <person name="Sun Q."/>
            <person name="Zhang L."/>
            <person name="Zhou B."/>
            <person name="Peng R."/>
            <person name="Zhang X."/>
            <person name="Liu F."/>
        </authorList>
    </citation>
    <scope>NUCLEOTIDE SEQUENCE [LARGE SCALE GENOMIC DNA]</scope>
    <source>
        <strain evidence="2">cv. PA1801</strain>
    </source>
</reference>
<dbReference type="OrthoDB" id="625231at2759"/>